<keyword evidence="3 8" id="KW-0963">Cytoplasm</keyword>
<keyword evidence="4 8" id="KW-0547">Nucleotide-binding</keyword>
<evidence type="ECO:0000259" key="10">
    <source>
        <dbReference type="SMART" id="SM00387"/>
    </source>
</evidence>
<comment type="function">
    <text evidence="8">Molecular chaperone. Has ATPase activity.</text>
</comment>
<feature type="binding site" evidence="9">
    <location>
        <position position="83"/>
    </location>
    <ligand>
        <name>ATP</name>
        <dbReference type="ChEBI" id="CHEBI:30616"/>
    </ligand>
</feature>
<dbReference type="GO" id="GO:0005524">
    <property type="term" value="F:ATP binding"/>
    <property type="evidence" value="ECO:0007669"/>
    <property type="project" value="UniProtKB-UniRule"/>
</dbReference>
<keyword evidence="5 8" id="KW-0067">ATP-binding</keyword>
<keyword evidence="7 8" id="KW-0143">Chaperone</keyword>
<feature type="domain" description="Histidine kinase/HSP90-like ATPase" evidence="10">
    <location>
        <begin position="25"/>
        <end position="183"/>
    </location>
</feature>
<dbReference type="FunFam" id="3.30.565.10:FF:000009">
    <property type="entry name" value="Molecular chaperone HtpG"/>
    <property type="match status" value="1"/>
</dbReference>
<feature type="binding site" evidence="9">
    <location>
        <position position="36"/>
    </location>
    <ligand>
        <name>ATP</name>
        <dbReference type="ChEBI" id="CHEBI:30616"/>
    </ligand>
</feature>
<feature type="binding site" evidence="9">
    <location>
        <begin position="98"/>
        <end position="99"/>
    </location>
    <ligand>
        <name>ATP</name>
        <dbReference type="ChEBI" id="CHEBI:30616"/>
    </ligand>
</feature>
<sequence length="629" mass="71944">MSQTFEFKTEVRKLLHIITHSLYTNREIFLRELVSNASDALDKLRFAQAKGEAVNAPELELGIDISIDKEAKTITIRDTGIGMTREELVDNLGTIARSGSERFLKELSEKQEDPGNIIGRFGVGFYSVFMIADKVEVTTRSARGDEAATTWVSDGLGSFEVIPCEEGAPERGTVITIHVKDEADEFLEKFRLQSILKKHSSFIPFPIQLEGERVNTTPALWREPKSSITKEQYKEFYTHLTFDEAEPMDTLHISVDAPVQFNCLAFIPNMARDVFGFDRERYGLDLYVRRVLIQHENKDLIPEYLSFLKGVVDTEDLPLNISRETLQENALIRKIQQTITKQVLNHLEKLAKSDADAYNRFWNTHGKVFRIGYHDYANREKFTQLLRFNSSHHEDKDGLTSVEAYIERAKPEQKAVYYITAPSREAAKLNPHLEIFTRKGLEVLFLFEPVDEFVMDNLHKYKEFEFVAAETVKAETLDAFPDMEQEKKAEELSEGDTKTFDDLIETMKTILGDKVTDVRISRRLSGSPAVLASTDGATSSMERLMRIMNKDESIPKKVLEINRDHAILRNLLRIFKADSKDPIIEETVVQLFESSLLLEGYLKDPHALVGRINNLLEKASGWYTEVKKL</sequence>
<evidence type="ECO:0000313" key="12">
    <source>
        <dbReference type="Proteomes" id="UP000503840"/>
    </source>
</evidence>
<dbReference type="PANTHER" id="PTHR11528">
    <property type="entry name" value="HEAT SHOCK PROTEIN 90 FAMILY MEMBER"/>
    <property type="match status" value="1"/>
</dbReference>
<evidence type="ECO:0000256" key="7">
    <source>
        <dbReference type="ARBA" id="ARBA00023186"/>
    </source>
</evidence>
<dbReference type="NCBIfam" id="NF003555">
    <property type="entry name" value="PRK05218.1"/>
    <property type="match status" value="1"/>
</dbReference>
<dbReference type="Gene3D" id="3.30.565.10">
    <property type="entry name" value="Histidine kinase-like ATPase, C-terminal domain"/>
    <property type="match status" value="1"/>
</dbReference>
<protein>
    <recommendedName>
        <fullName evidence="8">Chaperone protein HtpG</fullName>
    </recommendedName>
    <alternativeName>
        <fullName evidence="8">Heat shock protein HtpG</fullName>
    </alternativeName>
    <alternativeName>
        <fullName evidence="8">High temperature protein G</fullName>
    </alternativeName>
</protein>
<evidence type="ECO:0000256" key="3">
    <source>
        <dbReference type="ARBA" id="ARBA00022490"/>
    </source>
</evidence>
<accession>A0A7J0BLS8</accession>
<comment type="caution">
    <text evidence="11">The sequence shown here is derived from an EMBL/GenBank/DDBJ whole genome shotgun (WGS) entry which is preliminary data.</text>
</comment>
<evidence type="ECO:0000256" key="8">
    <source>
        <dbReference type="HAMAP-Rule" id="MF_00505"/>
    </source>
</evidence>
<feature type="binding site" evidence="9">
    <location>
        <position position="32"/>
    </location>
    <ligand>
        <name>ATP</name>
        <dbReference type="ChEBI" id="CHEBI:30616"/>
    </ligand>
</feature>
<proteinExistence type="inferred from homology"/>
<dbReference type="Gene3D" id="3.30.230.80">
    <property type="match status" value="1"/>
</dbReference>
<dbReference type="InterPro" id="IPR020568">
    <property type="entry name" value="Ribosomal_Su5_D2-typ_SF"/>
</dbReference>
<dbReference type="InterPro" id="IPR001404">
    <property type="entry name" value="Hsp90_fam"/>
</dbReference>
<dbReference type="InterPro" id="IPR019805">
    <property type="entry name" value="Heat_shock_protein_90_CS"/>
</dbReference>
<dbReference type="Gene3D" id="1.20.120.790">
    <property type="entry name" value="Heat shock protein 90, C-terminal domain"/>
    <property type="match status" value="1"/>
</dbReference>
<feature type="binding site" evidence="9">
    <location>
        <position position="78"/>
    </location>
    <ligand>
        <name>ATP</name>
        <dbReference type="ChEBI" id="CHEBI:30616"/>
    </ligand>
</feature>
<reference evidence="11 12" key="1">
    <citation type="submission" date="2020-05" db="EMBL/GenBank/DDBJ databases">
        <title>Draft genome sequence of Desulfovibrio sp. strain HN2T.</title>
        <authorList>
            <person name="Ueno A."/>
            <person name="Tamazawa S."/>
            <person name="Tamamura S."/>
            <person name="Murakami T."/>
            <person name="Kiyama T."/>
            <person name="Inomata H."/>
            <person name="Amano Y."/>
            <person name="Miyakawa K."/>
            <person name="Tamaki H."/>
            <person name="Naganuma T."/>
            <person name="Kaneko K."/>
        </authorList>
    </citation>
    <scope>NUCLEOTIDE SEQUENCE [LARGE SCALE GENOMIC DNA]</scope>
    <source>
        <strain evidence="11 12">HN2</strain>
    </source>
</reference>
<dbReference type="Gene3D" id="3.40.50.11260">
    <property type="match status" value="1"/>
</dbReference>
<comment type="subunit">
    <text evidence="8">Homodimer.</text>
</comment>
<evidence type="ECO:0000256" key="9">
    <source>
        <dbReference type="PIRSR" id="PIRSR002583-1"/>
    </source>
</evidence>
<dbReference type="RefSeq" id="WP_174406105.1">
    <property type="nucleotide sequence ID" value="NZ_BLVO01000013.1"/>
</dbReference>
<dbReference type="GO" id="GO:0140662">
    <property type="term" value="F:ATP-dependent protein folding chaperone"/>
    <property type="evidence" value="ECO:0007669"/>
    <property type="project" value="InterPro"/>
</dbReference>
<evidence type="ECO:0000256" key="4">
    <source>
        <dbReference type="ARBA" id="ARBA00022741"/>
    </source>
</evidence>
<keyword evidence="6 8" id="KW-0346">Stress response</keyword>
<dbReference type="GO" id="GO:0016887">
    <property type="term" value="F:ATP hydrolysis activity"/>
    <property type="evidence" value="ECO:0007669"/>
    <property type="project" value="InterPro"/>
</dbReference>
<dbReference type="SUPFAM" id="SSF54211">
    <property type="entry name" value="Ribosomal protein S5 domain 2-like"/>
    <property type="match status" value="1"/>
</dbReference>
<gene>
    <name evidence="8 11" type="primary">htpG</name>
    <name evidence="11" type="ORF">DSM101010T_28830</name>
</gene>
<dbReference type="EMBL" id="BLVO01000013">
    <property type="protein sequence ID" value="GFM34518.1"/>
    <property type="molecule type" value="Genomic_DNA"/>
</dbReference>
<feature type="binding site" evidence="9">
    <location>
        <position position="173"/>
    </location>
    <ligand>
        <name>ATP</name>
        <dbReference type="ChEBI" id="CHEBI:30616"/>
    </ligand>
</feature>
<evidence type="ECO:0000313" key="11">
    <source>
        <dbReference type="EMBL" id="GFM34518.1"/>
    </source>
</evidence>
<comment type="caution">
    <text evidence="8">Lacks conserved residue(s) required for the propagation of feature annotation.</text>
</comment>
<dbReference type="Pfam" id="PF00183">
    <property type="entry name" value="HSP90"/>
    <property type="match status" value="1"/>
</dbReference>
<evidence type="ECO:0000256" key="1">
    <source>
        <dbReference type="ARBA" id="ARBA00004496"/>
    </source>
</evidence>
<dbReference type="SUPFAM" id="SSF55874">
    <property type="entry name" value="ATPase domain of HSP90 chaperone/DNA topoisomerase II/histidine kinase"/>
    <property type="match status" value="1"/>
</dbReference>
<dbReference type="PROSITE" id="PS00298">
    <property type="entry name" value="HSP90"/>
    <property type="match status" value="1"/>
</dbReference>
<evidence type="ECO:0000256" key="2">
    <source>
        <dbReference type="ARBA" id="ARBA00008239"/>
    </source>
</evidence>
<dbReference type="SUPFAM" id="SSF110942">
    <property type="entry name" value="HSP90 C-terminal domain"/>
    <property type="match status" value="1"/>
</dbReference>
<dbReference type="GO" id="GO:0051082">
    <property type="term" value="F:unfolded protein binding"/>
    <property type="evidence" value="ECO:0007669"/>
    <property type="project" value="UniProtKB-UniRule"/>
</dbReference>
<feature type="region of interest" description="C" evidence="8">
    <location>
        <begin position="544"/>
        <end position="629"/>
    </location>
</feature>
<feature type="binding site" evidence="9">
    <location>
        <position position="323"/>
    </location>
    <ligand>
        <name>ATP</name>
        <dbReference type="ChEBI" id="CHEBI:30616"/>
    </ligand>
</feature>
<feature type="region of interest" description="A; substrate-binding" evidence="8">
    <location>
        <begin position="1"/>
        <end position="323"/>
    </location>
</feature>
<dbReference type="AlphaFoldDB" id="A0A7J0BLS8"/>
<evidence type="ECO:0000256" key="5">
    <source>
        <dbReference type="ARBA" id="ARBA00022840"/>
    </source>
</evidence>
<dbReference type="Proteomes" id="UP000503840">
    <property type="component" value="Unassembled WGS sequence"/>
</dbReference>
<comment type="similarity">
    <text evidence="2 8">Belongs to the heat shock protein 90 family.</text>
</comment>
<dbReference type="HAMAP" id="MF_00505">
    <property type="entry name" value="HSP90"/>
    <property type="match status" value="1"/>
</dbReference>
<dbReference type="CDD" id="cd16927">
    <property type="entry name" value="HATPase_Hsp90-like"/>
    <property type="match status" value="1"/>
</dbReference>
<dbReference type="PRINTS" id="PR00775">
    <property type="entry name" value="HEATSHOCK90"/>
</dbReference>
<name>A0A7J0BLS8_9BACT</name>
<dbReference type="SMART" id="SM00387">
    <property type="entry name" value="HATPase_c"/>
    <property type="match status" value="1"/>
</dbReference>
<dbReference type="Pfam" id="PF13589">
    <property type="entry name" value="HATPase_c_3"/>
    <property type="match status" value="1"/>
</dbReference>
<feature type="binding site" evidence="9">
    <location>
        <position position="91"/>
    </location>
    <ligand>
        <name>ATP</name>
        <dbReference type="ChEBI" id="CHEBI:30616"/>
    </ligand>
</feature>
<dbReference type="GO" id="GO:0005737">
    <property type="term" value="C:cytoplasm"/>
    <property type="evidence" value="ECO:0007669"/>
    <property type="project" value="UniProtKB-SubCell"/>
</dbReference>
<comment type="subcellular location">
    <subcellularLocation>
        <location evidence="1 8">Cytoplasm</location>
    </subcellularLocation>
</comment>
<dbReference type="InterPro" id="IPR020575">
    <property type="entry name" value="Hsp90_N"/>
</dbReference>
<dbReference type="PIRSF" id="PIRSF002583">
    <property type="entry name" value="Hsp90"/>
    <property type="match status" value="1"/>
</dbReference>
<dbReference type="InterPro" id="IPR037196">
    <property type="entry name" value="HSP90_C"/>
</dbReference>
<organism evidence="11 12">
    <name type="scientific">Desulfovibrio subterraneus</name>
    <dbReference type="NCBI Taxonomy" id="2718620"/>
    <lineage>
        <taxon>Bacteria</taxon>
        <taxon>Pseudomonadati</taxon>
        <taxon>Thermodesulfobacteriota</taxon>
        <taxon>Desulfovibrionia</taxon>
        <taxon>Desulfovibrionales</taxon>
        <taxon>Desulfovibrionaceae</taxon>
        <taxon>Desulfovibrio</taxon>
    </lineage>
</organism>
<evidence type="ECO:0000256" key="6">
    <source>
        <dbReference type="ARBA" id="ARBA00023016"/>
    </source>
</evidence>
<dbReference type="InterPro" id="IPR003594">
    <property type="entry name" value="HATPase_dom"/>
</dbReference>
<keyword evidence="12" id="KW-1185">Reference proteome</keyword>
<dbReference type="InterPro" id="IPR036890">
    <property type="entry name" value="HATPase_C_sf"/>
</dbReference>